<reference evidence="1 2" key="1">
    <citation type="journal article" date="2014" name="Int. J. Syst. Evol. Microbiol.">
        <title>Nitrososphaera viennensis gen. nov., sp. nov., an aerobic and mesophilic, ammonia-oxidizing archaeon from soil and a member of the archaeal phylum Thaumarchaeota.</title>
        <authorList>
            <person name="Stieglmeier M."/>
            <person name="Klingl A."/>
            <person name="Alves R.J."/>
            <person name="Rittmann S.K."/>
            <person name="Melcher M."/>
            <person name="Leisch N."/>
            <person name="Schleper C."/>
        </authorList>
    </citation>
    <scope>NUCLEOTIDE SEQUENCE [LARGE SCALE GENOMIC DNA]</scope>
    <source>
        <strain evidence="1">EN76</strain>
    </source>
</reference>
<dbReference type="EMBL" id="CP007536">
    <property type="protein sequence ID" value="AIC15950.1"/>
    <property type="molecule type" value="Genomic_DNA"/>
</dbReference>
<protein>
    <submittedName>
        <fullName evidence="1">Uncharacterized protein</fullName>
    </submittedName>
</protein>
<sequence length="271" mass="29539">MDFNLYFLRIQAVYFLLGMVAALILLVPSLANATNYDTYQSMKSNFDQAGVQGSLTVYTPSISGSASPWNHRDYMVYVNFYSTDSSMGAGWYAQIGSSSVEKYNLVYRVTPTIGVNHDLWTQLSAGTTFTAKVEQQTSSTSYCWKATTISNSNSYCFPTGSHPAGSVGNAARSTHPQDSSNNLPGWFDSLKVGKWVSGSMQFNDYFSSSSNPYYKCYSSNGFILNYVYSYTGSSSKIDTVATSPGLSSPYNTDSCTVDDPVQAPINYGGNG</sequence>
<organism evidence="1 2">
    <name type="scientific">Nitrososphaera viennensis EN76</name>
    <dbReference type="NCBI Taxonomy" id="926571"/>
    <lineage>
        <taxon>Archaea</taxon>
        <taxon>Nitrososphaerota</taxon>
        <taxon>Nitrososphaeria</taxon>
        <taxon>Nitrososphaerales</taxon>
        <taxon>Nitrososphaeraceae</taxon>
        <taxon>Nitrososphaera</taxon>
    </lineage>
</organism>
<accession>A0A060HL78</accession>
<dbReference type="Proteomes" id="UP000027093">
    <property type="component" value="Chromosome"/>
</dbReference>
<gene>
    <name evidence="1" type="ORF">NVIE_016950</name>
</gene>
<keyword evidence="2" id="KW-1185">Reference proteome</keyword>
<dbReference type="STRING" id="926571.NVIE_016950"/>
<evidence type="ECO:0000313" key="1">
    <source>
        <dbReference type="EMBL" id="AIC15950.1"/>
    </source>
</evidence>
<dbReference type="AlphaFoldDB" id="A0A060HL78"/>
<dbReference type="KEGG" id="nvn:NVIE_016950"/>
<proteinExistence type="predicted"/>
<name>A0A060HL78_9ARCH</name>
<dbReference type="HOGENOM" id="CLU_1064034_0_0_2"/>
<evidence type="ECO:0000313" key="2">
    <source>
        <dbReference type="Proteomes" id="UP000027093"/>
    </source>
</evidence>